<dbReference type="EMBL" id="CAJQZP010001146">
    <property type="protein sequence ID" value="CAG5021747.1"/>
    <property type="molecule type" value="Genomic_DNA"/>
</dbReference>
<evidence type="ECO:0000256" key="7">
    <source>
        <dbReference type="SAM" id="MobiDB-lite"/>
    </source>
</evidence>
<dbReference type="Proteomes" id="UP000691718">
    <property type="component" value="Unassembled WGS sequence"/>
</dbReference>
<evidence type="ECO:0000259" key="9">
    <source>
        <dbReference type="PROSITE" id="PS50994"/>
    </source>
</evidence>
<keyword evidence="4" id="KW-0378">Hydrolase</keyword>
<keyword evidence="6" id="KW-0511">Multifunctional enzyme</keyword>
<evidence type="ECO:0000313" key="11">
    <source>
        <dbReference type="Proteomes" id="UP000691718"/>
    </source>
</evidence>
<dbReference type="OrthoDB" id="775972at2759"/>
<dbReference type="InterPro" id="IPR041577">
    <property type="entry name" value="RT_RNaseH_2"/>
</dbReference>
<keyword evidence="2" id="KW-0548">Nucleotidyltransferase</keyword>
<dbReference type="FunFam" id="3.30.70.270:FF:000020">
    <property type="entry name" value="Transposon Tf2-6 polyprotein-like Protein"/>
    <property type="match status" value="1"/>
</dbReference>
<dbReference type="FunFam" id="1.10.340.70:FF:000004">
    <property type="entry name" value="Retrovirus-related Pol polyprotein from transposon 297-like Protein"/>
    <property type="match status" value="1"/>
</dbReference>
<dbReference type="AlphaFoldDB" id="A0A8S3XFP0"/>
<dbReference type="FunFam" id="3.10.20.370:FF:000001">
    <property type="entry name" value="Retrovirus-related Pol polyprotein from transposon 17.6-like protein"/>
    <property type="match status" value="1"/>
</dbReference>
<dbReference type="InterPro" id="IPR050951">
    <property type="entry name" value="Retrovirus_Pol_polyprotein"/>
</dbReference>
<feature type="domain" description="Integrase catalytic" evidence="9">
    <location>
        <begin position="654"/>
        <end position="828"/>
    </location>
</feature>
<reference evidence="10" key="1">
    <citation type="submission" date="2021-04" db="EMBL/GenBank/DDBJ databases">
        <authorList>
            <person name="Tunstrom K."/>
        </authorList>
    </citation>
    <scope>NUCLEOTIDE SEQUENCE</scope>
</reference>
<dbReference type="FunFam" id="3.30.420.10:FF:000032">
    <property type="entry name" value="Retrovirus-related Pol polyprotein from transposon 297-like Protein"/>
    <property type="match status" value="1"/>
</dbReference>
<dbReference type="InterPro" id="IPR000477">
    <property type="entry name" value="RT_dom"/>
</dbReference>
<dbReference type="Pfam" id="PF00665">
    <property type="entry name" value="rve"/>
    <property type="match status" value="1"/>
</dbReference>
<keyword evidence="4" id="KW-0255">Endonuclease</keyword>
<comment type="caution">
    <text evidence="10">The sequence shown here is derived from an EMBL/GenBank/DDBJ whole genome shotgun (WGS) entry which is preliminary data.</text>
</comment>
<dbReference type="PANTHER" id="PTHR37984">
    <property type="entry name" value="PROTEIN CBG26694"/>
    <property type="match status" value="1"/>
</dbReference>
<evidence type="ECO:0000256" key="3">
    <source>
        <dbReference type="ARBA" id="ARBA00022722"/>
    </source>
</evidence>
<protein>
    <recommendedName>
        <fullName evidence="1">RNA-directed DNA polymerase</fullName>
        <ecNumber evidence="1">2.7.7.49</ecNumber>
    </recommendedName>
</protein>
<dbReference type="EC" id="2.7.7.49" evidence="1"/>
<name>A0A8S3XFP0_PARAO</name>
<evidence type="ECO:0000256" key="2">
    <source>
        <dbReference type="ARBA" id="ARBA00022695"/>
    </source>
</evidence>
<dbReference type="CDD" id="cd09274">
    <property type="entry name" value="RNase_HI_RT_Ty3"/>
    <property type="match status" value="1"/>
</dbReference>
<evidence type="ECO:0000256" key="6">
    <source>
        <dbReference type="ARBA" id="ARBA00023268"/>
    </source>
</evidence>
<dbReference type="GO" id="GO:0004519">
    <property type="term" value="F:endonuclease activity"/>
    <property type="evidence" value="ECO:0007669"/>
    <property type="project" value="UniProtKB-KW"/>
</dbReference>
<keyword evidence="3" id="KW-0540">Nuclease</keyword>
<dbReference type="GO" id="GO:0015074">
    <property type="term" value="P:DNA integration"/>
    <property type="evidence" value="ECO:0007669"/>
    <property type="project" value="InterPro"/>
</dbReference>
<sequence length="995" mass="113940">MELDFNLRRPFKWRFIVAKVSKPIIGADFLQHHQLVVDIKNRRIIDGKTNLASQSLVQATNLPTIRSIDVQQPYHKILEEYPGITRITSMKLTPKNDVEHFIDTNGPPLHCRARPIAPHLYEQVRKEFENMIEQGICRPSKSPWSSPLHIVPKKNGELRVCGDYRRLNSITTPDRYPIPRVRDFTHQLSDKTIFSTINLNRAYQQIRVRDEDIEKTAIITPMGLFEFPRMIPGLKNGGQTFQRFIHEVLHGLDFVFAFIDDLLVASPDKETHETHLRTVLQRLEDNGITINPSKCIFGQQEVQFLGFTVSKEGIKPPAEKVRAIIDYAKPKTIEELRRFLGMINFYREHIPKAAEIQAPLHAYLHNTKKKDKTSIEWNDEATKAFEACKIAIQNAALLAHPSHEATLAIFSDASDLSAGAVLQQYSNGKWQPLGYFSKKFSDTQRNYSTFDRELLAIYMAIKHFRKTFEGRNLIVFTDHKPLTYVLPKKPSLSETPRRARQLIFISEFTTDIRHISGKDNIADALSRVPIDSVTCPTSIDYHKIAAAQDRDSDNIKHLSKQGNLSIKQVTMPMTHLPIYCEASTTTMRPYIPEECRREVFNALHNISHPGVRTTRKLITEKFFWPAMQADVGNWAKQCIQCQKCKVQRHTSSSLATFPPTERFEHLHVDIVGPLPTSPQGHRYLVTMIDRTTRWPEAIPTDDTSAESVAKIIYENWITRFGSPKTITTDQGRNFESNLFLKLLQTMGIQKTRTTAYHPQSNGIIERWHRTLKTALKTRLSQHTKWIDELPTVLLGLRATPRADTSLSAAQLTYGCSIRLPCDFFSSAASNKQEMDYDFVTKLRESINKALSLKCTEMQSHRNNKSVFIHQDLKTCKQVFVRNDAMKKQFQPTYDGPYKVLERNSKTFKLQIPGRKSTIISIDRLKPAYIINEDTAEDSSSSSKPPARKLETSSSTSTQLKPILKTTKYGRVVKPPVSFRWGESDVAARLIKPKRE</sequence>
<evidence type="ECO:0000259" key="8">
    <source>
        <dbReference type="PROSITE" id="PS50878"/>
    </source>
</evidence>
<evidence type="ECO:0000256" key="4">
    <source>
        <dbReference type="ARBA" id="ARBA00022759"/>
    </source>
</evidence>
<organism evidence="10 11">
    <name type="scientific">Parnassius apollo</name>
    <name type="common">Apollo butterfly</name>
    <name type="synonym">Papilio apollo</name>
    <dbReference type="NCBI Taxonomy" id="110799"/>
    <lineage>
        <taxon>Eukaryota</taxon>
        <taxon>Metazoa</taxon>
        <taxon>Ecdysozoa</taxon>
        <taxon>Arthropoda</taxon>
        <taxon>Hexapoda</taxon>
        <taxon>Insecta</taxon>
        <taxon>Pterygota</taxon>
        <taxon>Neoptera</taxon>
        <taxon>Endopterygota</taxon>
        <taxon>Lepidoptera</taxon>
        <taxon>Glossata</taxon>
        <taxon>Ditrysia</taxon>
        <taxon>Papilionoidea</taxon>
        <taxon>Papilionidae</taxon>
        <taxon>Parnassiinae</taxon>
        <taxon>Parnassini</taxon>
        <taxon>Parnassius</taxon>
        <taxon>Parnassius</taxon>
    </lineage>
</organism>
<dbReference type="Pfam" id="PF17921">
    <property type="entry name" value="Integrase_H2C2"/>
    <property type="match status" value="1"/>
</dbReference>
<dbReference type="CDD" id="cd01647">
    <property type="entry name" value="RT_LTR"/>
    <property type="match status" value="1"/>
</dbReference>
<feature type="domain" description="Reverse transcriptase" evidence="8">
    <location>
        <begin position="132"/>
        <end position="309"/>
    </location>
</feature>
<evidence type="ECO:0000256" key="5">
    <source>
        <dbReference type="ARBA" id="ARBA00022918"/>
    </source>
</evidence>
<accession>A0A8S3XFP0</accession>
<feature type="region of interest" description="Disordered" evidence="7">
    <location>
        <begin position="932"/>
        <end position="966"/>
    </location>
</feature>
<proteinExistence type="predicted"/>
<keyword evidence="2" id="KW-0808">Transferase</keyword>
<evidence type="ECO:0000256" key="1">
    <source>
        <dbReference type="ARBA" id="ARBA00012493"/>
    </source>
</evidence>
<dbReference type="PROSITE" id="PS50994">
    <property type="entry name" value="INTEGRASE"/>
    <property type="match status" value="1"/>
</dbReference>
<evidence type="ECO:0000313" key="10">
    <source>
        <dbReference type="EMBL" id="CAG5021747.1"/>
    </source>
</evidence>
<dbReference type="PANTHER" id="PTHR37984:SF5">
    <property type="entry name" value="PROTEIN NYNRIN-LIKE"/>
    <property type="match status" value="1"/>
</dbReference>
<keyword evidence="5" id="KW-0695">RNA-directed DNA polymerase</keyword>
<dbReference type="Pfam" id="PF00078">
    <property type="entry name" value="RVT_1"/>
    <property type="match status" value="1"/>
</dbReference>
<dbReference type="PROSITE" id="PS50878">
    <property type="entry name" value="RT_POL"/>
    <property type="match status" value="1"/>
</dbReference>
<dbReference type="Pfam" id="PF17919">
    <property type="entry name" value="RT_RNaseH_2"/>
    <property type="match status" value="1"/>
</dbReference>
<keyword evidence="11" id="KW-1185">Reference proteome</keyword>
<dbReference type="InterPro" id="IPR041588">
    <property type="entry name" value="Integrase_H2C2"/>
</dbReference>
<dbReference type="GO" id="GO:0003964">
    <property type="term" value="F:RNA-directed DNA polymerase activity"/>
    <property type="evidence" value="ECO:0007669"/>
    <property type="project" value="UniProtKB-KW"/>
</dbReference>
<dbReference type="InterPro" id="IPR001584">
    <property type="entry name" value="Integrase_cat-core"/>
</dbReference>
<gene>
    <name evidence="10" type="ORF">PAPOLLO_LOCUS17600</name>
</gene>